<proteinExistence type="predicted"/>
<evidence type="ECO:0000313" key="2">
    <source>
        <dbReference type="Proteomes" id="UP001374535"/>
    </source>
</evidence>
<accession>A0AAQ3NU41</accession>
<evidence type="ECO:0000313" key="1">
    <source>
        <dbReference type="EMBL" id="WVZ15355.1"/>
    </source>
</evidence>
<gene>
    <name evidence="1" type="ORF">V8G54_012921</name>
</gene>
<protein>
    <submittedName>
        <fullName evidence="1">Uncharacterized protein</fullName>
    </submittedName>
</protein>
<dbReference type="Proteomes" id="UP001374535">
    <property type="component" value="Chromosome 4"/>
</dbReference>
<dbReference type="AlphaFoldDB" id="A0AAQ3NU41"/>
<sequence length="108" mass="12539">MNIFSSMKVPSSQVLGPGFPTRRYGVGQLKQRGSSWKTRGELRPFSILWSEKRVMSSEDMGGREKARVWTRWLLERCRCDLVFKHVFVKCNLIPVARLSKMIVYLSSK</sequence>
<dbReference type="EMBL" id="CP144697">
    <property type="protein sequence ID" value="WVZ15355.1"/>
    <property type="molecule type" value="Genomic_DNA"/>
</dbReference>
<reference evidence="1 2" key="1">
    <citation type="journal article" date="2023" name="Life. Sci Alliance">
        <title>Evolutionary insights into 3D genome organization and epigenetic landscape of Vigna mungo.</title>
        <authorList>
            <person name="Junaid A."/>
            <person name="Singh B."/>
            <person name="Bhatia S."/>
        </authorList>
    </citation>
    <scope>NUCLEOTIDE SEQUENCE [LARGE SCALE GENOMIC DNA]</scope>
    <source>
        <strain evidence="1">Urdbean</strain>
    </source>
</reference>
<keyword evidence="2" id="KW-1185">Reference proteome</keyword>
<name>A0AAQ3NU41_VIGMU</name>
<organism evidence="1 2">
    <name type="scientific">Vigna mungo</name>
    <name type="common">Black gram</name>
    <name type="synonym">Phaseolus mungo</name>
    <dbReference type="NCBI Taxonomy" id="3915"/>
    <lineage>
        <taxon>Eukaryota</taxon>
        <taxon>Viridiplantae</taxon>
        <taxon>Streptophyta</taxon>
        <taxon>Embryophyta</taxon>
        <taxon>Tracheophyta</taxon>
        <taxon>Spermatophyta</taxon>
        <taxon>Magnoliopsida</taxon>
        <taxon>eudicotyledons</taxon>
        <taxon>Gunneridae</taxon>
        <taxon>Pentapetalae</taxon>
        <taxon>rosids</taxon>
        <taxon>fabids</taxon>
        <taxon>Fabales</taxon>
        <taxon>Fabaceae</taxon>
        <taxon>Papilionoideae</taxon>
        <taxon>50 kb inversion clade</taxon>
        <taxon>NPAAA clade</taxon>
        <taxon>indigoferoid/millettioid clade</taxon>
        <taxon>Phaseoleae</taxon>
        <taxon>Vigna</taxon>
    </lineage>
</organism>